<feature type="domain" description="Protein kinase" evidence="5">
    <location>
        <begin position="11"/>
        <end position="284"/>
    </location>
</feature>
<dbReference type="PANTHER" id="PTHR44167:SF30">
    <property type="entry name" value="PHOSPHORYLASE KINASE"/>
    <property type="match status" value="1"/>
</dbReference>
<dbReference type="GO" id="GO:0005524">
    <property type="term" value="F:ATP binding"/>
    <property type="evidence" value="ECO:0007669"/>
    <property type="project" value="UniProtKB-UniRule"/>
</dbReference>
<keyword evidence="4" id="KW-0808">Transferase</keyword>
<dbReference type="PROSITE" id="PS00108">
    <property type="entry name" value="PROTEIN_KINASE_ST"/>
    <property type="match status" value="1"/>
</dbReference>
<keyword evidence="4" id="KW-0723">Serine/threonine-protein kinase</keyword>
<dbReference type="SUPFAM" id="SSF56112">
    <property type="entry name" value="Protein kinase-like (PK-like)"/>
    <property type="match status" value="1"/>
</dbReference>
<evidence type="ECO:0000313" key="7">
    <source>
        <dbReference type="Proteomes" id="UP001530293"/>
    </source>
</evidence>
<comment type="caution">
    <text evidence="6">The sequence shown here is derived from an EMBL/GenBank/DDBJ whole genome shotgun (WGS) entry which is preliminary data.</text>
</comment>
<dbReference type="Gene3D" id="1.10.510.10">
    <property type="entry name" value="Transferase(Phosphotransferase) domain 1"/>
    <property type="match status" value="1"/>
</dbReference>
<dbReference type="AlphaFoldDB" id="A0ABD3MR55"/>
<comment type="similarity">
    <text evidence="4">Belongs to the protein kinase superfamily.</text>
</comment>
<dbReference type="EMBL" id="JALLBG020000130">
    <property type="protein sequence ID" value="KAL3762975.1"/>
    <property type="molecule type" value="Genomic_DNA"/>
</dbReference>
<dbReference type="InterPro" id="IPR017441">
    <property type="entry name" value="Protein_kinase_ATP_BS"/>
</dbReference>
<evidence type="ECO:0000256" key="2">
    <source>
        <dbReference type="ARBA" id="ARBA00022840"/>
    </source>
</evidence>
<dbReference type="Pfam" id="PF00069">
    <property type="entry name" value="Pkinase"/>
    <property type="match status" value="1"/>
</dbReference>
<evidence type="ECO:0000256" key="1">
    <source>
        <dbReference type="ARBA" id="ARBA00022741"/>
    </source>
</evidence>
<accession>A0ABD3MR55</accession>
<keyword evidence="1 3" id="KW-0547">Nucleotide-binding</keyword>
<protein>
    <recommendedName>
        <fullName evidence="5">Protein kinase domain-containing protein</fullName>
    </recommendedName>
</protein>
<dbReference type="GO" id="GO:0004674">
    <property type="term" value="F:protein serine/threonine kinase activity"/>
    <property type="evidence" value="ECO:0007669"/>
    <property type="project" value="UniProtKB-KW"/>
</dbReference>
<dbReference type="PROSITE" id="PS00107">
    <property type="entry name" value="PROTEIN_KINASE_ATP"/>
    <property type="match status" value="1"/>
</dbReference>
<keyword evidence="7" id="KW-1185">Reference proteome</keyword>
<dbReference type="InterPro" id="IPR000719">
    <property type="entry name" value="Prot_kinase_dom"/>
</dbReference>
<dbReference type="PANTHER" id="PTHR44167">
    <property type="entry name" value="OVARIAN-SPECIFIC SERINE/THREONINE-PROTEIN KINASE LOK-RELATED"/>
    <property type="match status" value="1"/>
</dbReference>
<evidence type="ECO:0000259" key="5">
    <source>
        <dbReference type="PROSITE" id="PS50011"/>
    </source>
</evidence>
<evidence type="ECO:0000256" key="4">
    <source>
        <dbReference type="RuleBase" id="RU000304"/>
    </source>
</evidence>
<dbReference type="SMART" id="SM00220">
    <property type="entry name" value="S_TKc"/>
    <property type="match status" value="1"/>
</dbReference>
<keyword evidence="4" id="KW-0418">Kinase</keyword>
<dbReference type="InterPro" id="IPR008271">
    <property type="entry name" value="Ser/Thr_kinase_AS"/>
</dbReference>
<name>A0ABD3MR55_9STRA</name>
<sequence>MTSGTLPLQAYHRAQSLGEGTYGSVVCVYNDAGEEMALKVFEADEDHDTMELGTLREVSILRILRFTNAHPNIVHLIDIQEAGEEGDCGNGNLCMAMPLYKMGDLKGAVKRGIIAPGAAGRKQRVEIAHGLLSAVAFLHDNHIIHRDIKSDNVMITMPDDVDETMIVPVLIDFSLAKFISGSNAILPPGATHTGSIGTPTYTAPEVVARENYGLPSDLWSVGVVLLETLIGELNVDRDKAAARLIEEKKESLADSPFATLVRGLLEKDVDKRLTAREALALPVFEKFGLTIPPVRIIDIDSAFSPDDDVDDDGNNTWKSNIPANALKPINGNKRMKMSLKHQKVSPREKLIRKLCNELECKNPKTEIAAAVFAKKMEQLDDELDDIKNSQTLLDCVVLACRFYEEELISLQELEDDDGGYFTSFKHFDIETYRDNETAIFSIMDYSLYLRN</sequence>
<keyword evidence="2 3" id="KW-0067">ATP-binding</keyword>
<proteinExistence type="inferred from homology"/>
<dbReference type="PROSITE" id="PS50011">
    <property type="entry name" value="PROTEIN_KINASE_DOM"/>
    <property type="match status" value="1"/>
</dbReference>
<dbReference type="InterPro" id="IPR011009">
    <property type="entry name" value="Kinase-like_dom_sf"/>
</dbReference>
<dbReference type="Proteomes" id="UP001530293">
    <property type="component" value="Unassembled WGS sequence"/>
</dbReference>
<evidence type="ECO:0000256" key="3">
    <source>
        <dbReference type="PROSITE-ProRule" id="PRU10141"/>
    </source>
</evidence>
<reference evidence="6 7" key="1">
    <citation type="submission" date="2024-10" db="EMBL/GenBank/DDBJ databases">
        <title>Updated reference genomes for cyclostephanoid diatoms.</title>
        <authorList>
            <person name="Roberts W.R."/>
            <person name="Alverson A.J."/>
        </authorList>
    </citation>
    <scope>NUCLEOTIDE SEQUENCE [LARGE SCALE GENOMIC DNA]</scope>
    <source>
        <strain evidence="6 7">AJA232-27</strain>
    </source>
</reference>
<dbReference type="Gene3D" id="3.30.200.20">
    <property type="entry name" value="Phosphorylase Kinase, domain 1"/>
    <property type="match status" value="1"/>
</dbReference>
<feature type="binding site" evidence="3">
    <location>
        <position position="39"/>
    </location>
    <ligand>
        <name>ATP</name>
        <dbReference type="ChEBI" id="CHEBI:30616"/>
    </ligand>
</feature>
<evidence type="ECO:0000313" key="6">
    <source>
        <dbReference type="EMBL" id="KAL3762975.1"/>
    </source>
</evidence>
<gene>
    <name evidence="6" type="ORF">ACHAWU_001122</name>
</gene>
<organism evidence="6 7">
    <name type="scientific">Discostella pseudostelligera</name>
    <dbReference type="NCBI Taxonomy" id="259834"/>
    <lineage>
        <taxon>Eukaryota</taxon>
        <taxon>Sar</taxon>
        <taxon>Stramenopiles</taxon>
        <taxon>Ochrophyta</taxon>
        <taxon>Bacillariophyta</taxon>
        <taxon>Coscinodiscophyceae</taxon>
        <taxon>Thalassiosirophycidae</taxon>
        <taxon>Stephanodiscales</taxon>
        <taxon>Stephanodiscaceae</taxon>
        <taxon>Discostella</taxon>
    </lineage>
</organism>